<dbReference type="PIRSF" id="PIRSF011489">
    <property type="entry name" value="DUF479"/>
    <property type="match status" value="1"/>
</dbReference>
<dbReference type="GO" id="GO:0008770">
    <property type="term" value="F:[acyl-carrier-protein] phosphodiesterase activity"/>
    <property type="evidence" value="ECO:0007669"/>
    <property type="project" value="InterPro"/>
</dbReference>
<dbReference type="STRING" id="870482.SAMN04487987_103261"/>
<dbReference type="AlphaFoldDB" id="A0A1I1PFG9"/>
<evidence type="ECO:0000313" key="4">
    <source>
        <dbReference type="EMBL" id="SFD05793.1"/>
    </source>
</evidence>
<dbReference type="PANTHER" id="PTHR38764:SF1">
    <property type="entry name" value="ACYL CARRIER PROTEIN PHOSPHODIESTERASE"/>
    <property type="match status" value="1"/>
</dbReference>
<sequence length="200" mass="23372">MNYLAHIYLSGDNDLVTIGNFIADGIKGKQYKTFPKEIQIGILLHRHIDSFTDAHKTFRLSTKRLHEKYGHYSGVIVDILYDHFLAKNWSKYCNVPLDEYVETFYDSLEANFDILPVRIQKMMPYMLADNWLLSYASIDGISRVLDGMNRRTKNRASMNEAVVELEAFYSEFEKEFSDFFEEVIASSKQKLELIKQELND</sequence>
<dbReference type="Proteomes" id="UP000199439">
    <property type="component" value="Unassembled WGS sequence"/>
</dbReference>
<proteinExistence type="predicted"/>
<dbReference type="InterPro" id="IPR007431">
    <property type="entry name" value="ACP_PD"/>
</dbReference>
<dbReference type="Pfam" id="PF04336">
    <property type="entry name" value="ACP_PD"/>
    <property type="match status" value="1"/>
</dbReference>
<reference evidence="5" key="1">
    <citation type="submission" date="2016-10" db="EMBL/GenBank/DDBJ databases">
        <authorList>
            <person name="Varghese N."/>
            <person name="Submissions S."/>
        </authorList>
    </citation>
    <scope>NUCLEOTIDE SEQUENCE [LARGE SCALE GENOMIC DNA]</scope>
    <source>
        <strain evidence="5">DSM 25730</strain>
    </source>
</reference>
<name>A0A1I1PFG9_9FLAO</name>
<keyword evidence="2" id="KW-0378">Hydrolase</keyword>
<keyword evidence="1" id="KW-0444">Lipid biosynthesis</keyword>
<dbReference type="PANTHER" id="PTHR38764">
    <property type="entry name" value="ACYL CARRIER PROTEIN PHOSPHODIESTERASE"/>
    <property type="match status" value="1"/>
</dbReference>
<dbReference type="GO" id="GO:0006633">
    <property type="term" value="P:fatty acid biosynthetic process"/>
    <property type="evidence" value="ECO:0007669"/>
    <property type="project" value="InterPro"/>
</dbReference>
<evidence type="ECO:0000313" key="5">
    <source>
        <dbReference type="Proteomes" id="UP000199439"/>
    </source>
</evidence>
<dbReference type="EMBL" id="FOMI01000003">
    <property type="protein sequence ID" value="SFD05793.1"/>
    <property type="molecule type" value="Genomic_DNA"/>
</dbReference>
<accession>A0A1I1PFG9</accession>
<keyword evidence="5" id="KW-1185">Reference proteome</keyword>
<gene>
    <name evidence="4" type="ORF">SAMN04487987_103261</name>
</gene>
<protein>
    <submittedName>
        <fullName evidence="4">Acyl carrier protein phosphodiesterase</fullName>
    </submittedName>
</protein>
<keyword evidence="3" id="KW-0443">Lipid metabolism</keyword>
<evidence type="ECO:0000256" key="2">
    <source>
        <dbReference type="ARBA" id="ARBA00022801"/>
    </source>
</evidence>
<dbReference type="OrthoDB" id="8442777at2"/>
<evidence type="ECO:0000256" key="3">
    <source>
        <dbReference type="ARBA" id="ARBA00023098"/>
    </source>
</evidence>
<organism evidence="4 5">
    <name type="scientific">Algibacter pectinivorans</name>
    <dbReference type="NCBI Taxonomy" id="870482"/>
    <lineage>
        <taxon>Bacteria</taxon>
        <taxon>Pseudomonadati</taxon>
        <taxon>Bacteroidota</taxon>
        <taxon>Flavobacteriia</taxon>
        <taxon>Flavobacteriales</taxon>
        <taxon>Flavobacteriaceae</taxon>
        <taxon>Algibacter</taxon>
    </lineage>
</organism>
<dbReference type="RefSeq" id="WP_092850483.1">
    <property type="nucleotide sequence ID" value="NZ_FOMI01000003.1"/>
</dbReference>
<evidence type="ECO:0000256" key="1">
    <source>
        <dbReference type="ARBA" id="ARBA00022516"/>
    </source>
</evidence>